<dbReference type="InterPro" id="IPR041698">
    <property type="entry name" value="Methyltransf_25"/>
</dbReference>
<evidence type="ECO:0000256" key="2">
    <source>
        <dbReference type="ARBA" id="ARBA00022679"/>
    </source>
</evidence>
<feature type="domain" description="Methyltransferase" evidence="3">
    <location>
        <begin position="42"/>
        <end position="143"/>
    </location>
</feature>
<comment type="caution">
    <text evidence="4">The sequence shown here is derived from an EMBL/GenBank/DDBJ whole genome shotgun (WGS) entry which is preliminary data.</text>
</comment>
<sequence length="273" mass="30271">MSQYDSIGTRYDVIKTTSFNELERFNFQKSVGPFLQQAETAVLDLACGTGFYSCLLLDWGAGSVTGVDLSARMLAGAEARLSQTRHAKRARFVQGDGLAPKTYSASLDAFEVVTGAWFLNYAQDVNQLTCMFRTISTNLKSGGVFVGICFHPTDDVTALASALHGGVWAETGVCYRYREELPGGIGYQVQVFGLPQPGAPPSVKGVDFMCYHLKKCLYEEAARAGDMQGRLEWRSCEFLGEEWRREVGLDGNDEDWRRLQECPPLSILVVWKD</sequence>
<reference evidence="4" key="1">
    <citation type="submission" date="2021-09" db="EMBL/GenBank/DDBJ databases">
        <title>A high-quality genome of the endoparasitic fungus Hirsutella rhossiliensis with a comparison of Hirsutella genomes reveals transposable elements contributing to genome size variation.</title>
        <authorList>
            <person name="Lin R."/>
            <person name="Jiao Y."/>
            <person name="Sun X."/>
            <person name="Ling J."/>
            <person name="Xie B."/>
            <person name="Cheng X."/>
        </authorList>
    </citation>
    <scope>NUCLEOTIDE SEQUENCE</scope>
    <source>
        <strain evidence="4">HR02</strain>
    </source>
</reference>
<evidence type="ECO:0000256" key="1">
    <source>
        <dbReference type="ARBA" id="ARBA00022603"/>
    </source>
</evidence>
<name>A0A9P8SMU3_9HYPO</name>
<evidence type="ECO:0000259" key="3">
    <source>
        <dbReference type="Pfam" id="PF13649"/>
    </source>
</evidence>
<evidence type="ECO:0000313" key="5">
    <source>
        <dbReference type="Proteomes" id="UP000824596"/>
    </source>
</evidence>
<evidence type="ECO:0000313" key="4">
    <source>
        <dbReference type="EMBL" id="KAH0968371.1"/>
    </source>
</evidence>
<dbReference type="GO" id="GO:0008168">
    <property type="term" value="F:methyltransferase activity"/>
    <property type="evidence" value="ECO:0007669"/>
    <property type="project" value="UniProtKB-KW"/>
</dbReference>
<dbReference type="SUPFAM" id="SSF53335">
    <property type="entry name" value="S-adenosyl-L-methionine-dependent methyltransferases"/>
    <property type="match status" value="1"/>
</dbReference>
<proteinExistence type="predicted"/>
<accession>A0A9P8SMU3</accession>
<dbReference type="OrthoDB" id="3647at2759"/>
<dbReference type="PANTHER" id="PTHR43861">
    <property type="entry name" value="TRANS-ACONITATE 2-METHYLTRANSFERASE-RELATED"/>
    <property type="match status" value="1"/>
</dbReference>
<keyword evidence="5" id="KW-1185">Reference proteome</keyword>
<dbReference type="Pfam" id="PF13649">
    <property type="entry name" value="Methyltransf_25"/>
    <property type="match status" value="1"/>
</dbReference>
<dbReference type="CDD" id="cd02440">
    <property type="entry name" value="AdoMet_MTases"/>
    <property type="match status" value="1"/>
</dbReference>
<dbReference type="RefSeq" id="XP_044725884.1">
    <property type="nucleotide sequence ID" value="XM_044859484.1"/>
</dbReference>
<organism evidence="4 5">
    <name type="scientific">Hirsutella rhossiliensis</name>
    <dbReference type="NCBI Taxonomy" id="111463"/>
    <lineage>
        <taxon>Eukaryota</taxon>
        <taxon>Fungi</taxon>
        <taxon>Dikarya</taxon>
        <taxon>Ascomycota</taxon>
        <taxon>Pezizomycotina</taxon>
        <taxon>Sordariomycetes</taxon>
        <taxon>Hypocreomycetidae</taxon>
        <taxon>Hypocreales</taxon>
        <taxon>Ophiocordycipitaceae</taxon>
        <taxon>Hirsutella</taxon>
    </lineage>
</organism>
<dbReference type="GO" id="GO:0032259">
    <property type="term" value="P:methylation"/>
    <property type="evidence" value="ECO:0007669"/>
    <property type="project" value="UniProtKB-KW"/>
</dbReference>
<protein>
    <submittedName>
        <fullName evidence="4">Methyltransferase domain-containing protein</fullName>
    </submittedName>
</protein>
<keyword evidence="2" id="KW-0808">Transferase</keyword>
<dbReference type="Proteomes" id="UP000824596">
    <property type="component" value="Unassembled WGS sequence"/>
</dbReference>
<dbReference type="InterPro" id="IPR029063">
    <property type="entry name" value="SAM-dependent_MTases_sf"/>
</dbReference>
<keyword evidence="1 4" id="KW-0489">Methyltransferase</keyword>
<dbReference type="Gene3D" id="3.40.50.150">
    <property type="entry name" value="Vaccinia Virus protein VP39"/>
    <property type="match status" value="1"/>
</dbReference>
<gene>
    <name evidence="4" type="ORF">HRG_01013</name>
</gene>
<dbReference type="AlphaFoldDB" id="A0A9P8SMU3"/>
<dbReference type="PANTHER" id="PTHR43861:SF1">
    <property type="entry name" value="TRANS-ACONITATE 2-METHYLTRANSFERASE"/>
    <property type="match status" value="1"/>
</dbReference>
<dbReference type="GeneID" id="68350142"/>
<dbReference type="EMBL" id="JAIZPD010000001">
    <property type="protein sequence ID" value="KAH0968371.1"/>
    <property type="molecule type" value="Genomic_DNA"/>
</dbReference>